<evidence type="ECO:0000313" key="1">
    <source>
        <dbReference type="EMBL" id="ORE07681.1"/>
    </source>
</evidence>
<proteinExistence type="predicted"/>
<dbReference type="VEuPathDB" id="FungiDB:BCV72DRAFT_226283"/>
<sequence>MNYGASSSTSLISTSSSLAPGDRIISVKFSLGGIGFNTQCINQVEYLVNLVNYFFFSKVNEYY</sequence>
<dbReference type="Proteomes" id="UP000242414">
    <property type="component" value="Unassembled WGS sequence"/>
</dbReference>
<organism evidence="1">
    <name type="scientific">Rhizopus microsporus var. microsporus</name>
    <dbReference type="NCBI Taxonomy" id="86635"/>
    <lineage>
        <taxon>Eukaryota</taxon>
        <taxon>Fungi</taxon>
        <taxon>Fungi incertae sedis</taxon>
        <taxon>Mucoromycota</taxon>
        <taxon>Mucoromycotina</taxon>
        <taxon>Mucoromycetes</taxon>
        <taxon>Mucorales</taxon>
        <taxon>Mucorineae</taxon>
        <taxon>Rhizopodaceae</taxon>
        <taxon>Rhizopus</taxon>
    </lineage>
</organism>
<gene>
    <name evidence="1" type="ORF">BCV72DRAFT_226283</name>
</gene>
<accession>A0A1X0R6U7</accession>
<dbReference type="EMBL" id="KV921900">
    <property type="protein sequence ID" value="ORE07681.1"/>
    <property type="molecule type" value="Genomic_DNA"/>
</dbReference>
<protein>
    <submittedName>
        <fullName evidence="1">Uncharacterized protein</fullName>
    </submittedName>
</protein>
<reference evidence="1" key="1">
    <citation type="journal article" date="2016" name="Proc. Natl. Acad. Sci. U.S.A.">
        <title>Lipid metabolic changes in an early divergent fungus govern the establishment of a mutualistic symbiosis with endobacteria.</title>
        <authorList>
            <person name="Lastovetsky O.A."/>
            <person name="Gaspar M.L."/>
            <person name="Mondo S.J."/>
            <person name="LaButti K.M."/>
            <person name="Sandor L."/>
            <person name="Grigoriev I.V."/>
            <person name="Henry S.A."/>
            <person name="Pawlowska T.E."/>
        </authorList>
    </citation>
    <scope>NUCLEOTIDE SEQUENCE [LARGE SCALE GENOMIC DNA]</scope>
    <source>
        <strain evidence="1">ATCC 52814</strain>
    </source>
</reference>
<feature type="non-terminal residue" evidence="1">
    <location>
        <position position="63"/>
    </location>
</feature>
<dbReference type="AlphaFoldDB" id="A0A1X0R6U7"/>
<name>A0A1X0R6U7_RHIZD</name>